<keyword evidence="3" id="KW-0067">ATP-binding</keyword>
<feature type="region of interest" description="Disordered" evidence="4">
    <location>
        <begin position="611"/>
        <end position="665"/>
    </location>
</feature>
<dbReference type="PANTHER" id="PTHR42749">
    <property type="entry name" value="CELL SHAPE-DETERMINING PROTEIN MREB"/>
    <property type="match status" value="1"/>
</dbReference>
<comment type="caution">
    <text evidence="5">The sequence shown here is derived from an EMBL/GenBank/DDBJ whole genome shotgun (WGS) entry which is preliminary data.</text>
</comment>
<evidence type="ECO:0000256" key="1">
    <source>
        <dbReference type="ARBA" id="ARBA00007381"/>
    </source>
</evidence>
<dbReference type="PROSITE" id="PS00329">
    <property type="entry name" value="HSP70_2"/>
    <property type="match status" value="1"/>
</dbReference>
<evidence type="ECO:0000256" key="4">
    <source>
        <dbReference type="SAM" id="MobiDB-lite"/>
    </source>
</evidence>
<keyword evidence="2" id="KW-0547">Nucleotide-binding</keyword>
<proteinExistence type="inferred from homology"/>
<feature type="compositionally biased region" description="Acidic residues" evidence="4">
    <location>
        <begin position="620"/>
        <end position="652"/>
    </location>
</feature>
<reference evidence="5 6" key="1">
    <citation type="journal article" date="2018" name="Aquat. Microb. Ecol.">
        <title>Gammaproteobacterial methanotrophs dominate.</title>
        <authorList>
            <person name="Rissanen A.J."/>
            <person name="Saarenheimo J."/>
            <person name="Tiirola M."/>
            <person name="Peura S."/>
            <person name="Aalto S.L."/>
            <person name="Karvinen A."/>
            <person name="Nykanen H."/>
        </authorList>
    </citation>
    <scope>NUCLEOTIDE SEQUENCE [LARGE SCALE GENOMIC DNA]</scope>
    <source>
        <strain evidence="5">AMbin10</strain>
    </source>
</reference>
<gene>
    <name evidence="5" type="ORF">DM484_05750</name>
</gene>
<protein>
    <submittedName>
        <fullName evidence="5">Nucleotide-binding protein</fullName>
    </submittedName>
</protein>
<dbReference type="CDD" id="cd10170">
    <property type="entry name" value="ASKHA_NBD_HSP70"/>
    <property type="match status" value="1"/>
</dbReference>
<dbReference type="GO" id="GO:0005524">
    <property type="term" value="F:ATP binding"/>
    <property type="evidence" value="ECO:0007669"/>
    <property type="project" value="UniProtKB-KW"/>
</dbReference>
<dbReference type="AlphaFoldDB" id="A0A2W4TDX8"/>
<evidence type="ECO:0000256" key="2">
    <source>
        <dbReference type="ARBA" id="ARBA00022741"/>
    </source>
</evidence>
<evidence type="ECO:0000256" key="3">
    <source>
        <dbReference type="ARBA" id="ARBA00022840"/>
    </source>
</evidence>
<dbReference type="Pfam" id="PF00012">
    <property type="entry name" value="HSP70"/>
    <property type="match status" value="1"/>
</dbReference>
<comment type="similarity">
    <text evidence="1">Belongs to the heat shock protein 70 family.</text>
</comment>
<dbReference type="Proteomes" id="UP000249396">
    <property type="component" value="Unassembled WGS sequence"/>
</dbReference>
<dbReference type="EMBL" id="QJPH01000203">
    <property type="protein sequence ID" value="PZN82764.1"/>
    <property type="molecule type" value="Genomic_DNA"/>
</dbReference>
<dbReference type="Gene3D" id="3.30.420.40">
    <property type="match status" value="2"/>
</dbReference>
<dbReference type="InterPro" id="IPR013126">
    <property type="entry name" value="Hsp_70_fam"/>
</dbReference>
<dbReference type="Gene3D" id="3.90.640.10">
    <property type="entry name" value="Actin, Chain A, domain 4"/>
    <property type="match status" value="1"/>
</dbReference>
<dbReference type="PROSITE" id="PS00297">
    <property type="entry name" value="HSP70_1"/>
    <property type="match status" value="1"/>
</dbReference>
<dbReference type="InterPro" id="IPR043129">
    <property type="entry name" value="ATPase_NBD"/>
</dbReference>
<dbReference type="InterPro" id="IPR018181">
    <property type="entry name" value="Heat_shock_70_CS"/>
</dbReference>
<evidence type="ECO:0000313" key="6">
    <source>
        <dbReference type="Proteomes" id="UP000249396"/>
    </source>
</evidence>
<organism evidence="5 6">
    <name type="scientific">Candidatus Methylumidiphilus alinenensis</name>
    <dbReference type="NCBI Taxonomy" id="2202197"/>
    <lineage>
        <taxon>Bacteria</taxon>
        <taxon>Pseudomonadati</taxon>
        <taxon>Pseudomonadota</taxon>
        <taxon>Gammaproteobacteria</taxon>
        <taxon>Methylococcales</taxon>
        <taxon>Candidatus Methylumidiphilus</taxon>
    </lineage>
</organism>
<dbReference type="GO" id="GO:0140662">
    <property type="term" value="F:ATP-dependent protein folding chaperone"/>
    <property type="evidence" value="ECO:0007669"/>
    <property type="project" value="InterPro"/>
</dbReference>
<dbReference type="PANTHER" id="PTHR42749:SF1">
    <property type="entry name" value="CELL SHAPE-DETERMINING PROTEIN MREB"/>
    <property type="match status" value="1"/>
</dbReference>
<sequence length="665" mass="72130">MSENSRFSVGIDLGTTNSVVSYLELSQCDGEHAPLHVLPIPQLTSPGLVGEKYQLPSFVYQAHESELAEGDIALPWDDAPEAVVGEIARQLGSKTPIRLVSSAKSWLCHSGVDCRSDILPVQSPEEVPRISPFQASVDYLRHMRDAWNDQFPDDPLSDQELVITVPASFDPAARELTVEAAHSLGLRQAILLEEPQSALYSWIQASEGGWRKQAKPGDVIMVVDVGGGTTDLSLIAVTEDGGNLVLNRIAIGDHILLGGDNMDLALAYVLKMKMEKEGKRLEPWQIQALMHGCRDAKETLLSDPDAEEVAVVVPSRGSSLIGGTLRTALTRDEVSRTLVEGFFPKVKASDRPAAQTRSGLTTLGLPYAKDARITCHVAAFLARQVNATEELAGFNPPPDATFIHPTALLLNGGVFKSDSLAHRLLEVLNNWLVGEGAPEARLLAGADLDLAVARGAAYYGYVRQGKGVRIRGGTAAAYYVGVESAMPAVPGFPPPLEALCIAPFGMEEGTGVELPHDEFGLVVGEPVRFRFFGSNVRRDDVVGTRLDYWDEDELRELNEIEVHLSSENRRPGEVVPVHLAAKVTEVGTLQLEAVATGNGERWKVEFDVRAGETPVSDEPSSFDEVPENPVEFLDEEVEAGEELEDNTGESSDEGQPVKKSLWPFK</sequence>
<dbReference type="PRINTS" id="PR00301">
    <property type="entry name" value="HEATSHOCK70"/>
</dbReference>
<evidence type="ECO:0000313" key="5">
    <source>
        <dbReference type="EMBL" id="PZN82764.1"/>
    </source>
</evidence>
<accession>A0A2W4TDX8</accession>
<dbReference type="SUPFAM" id="SSF53067">
    <property type="entry name" value="Actin-like ATPase domain"/>
    <property type="match status" value="2"/>
</dbReference>
<name>A0A2W4TDX8_9GAMM</name>